<name>G0MC97_CAEBE</name>
<proteinExistence type="predicted"/>
<dbReference type="EMBL" id="GL379789">
    <property type="protein sequence ID" value="EGT45791.1"/>
    <property type="molecule type" value="Genomic_DNA"/>
</dbReference>
<dbReference type="STRING" id="135651.G0MC97"/>
<evidence type="ECO:0000313" key="3">
    <source>
        <dbReference type="Proteomes" id="UP000008068"/>
    </source>
</evidence>
<protein>
    <submittedName>
        <fullName evidence="2">Uncharacterized protein</fullName>
    </submittedName>
</protein>
<dbReference type="HOGENOM" id="CLU_897852_0_0_1"/>
<dbReference type="OrthoDB" id="5837159at2759"/>
<feature type="compositionally biased region" description="Basic and acidic residues" evidence="1">
    <location>
        <begin position="303"/>
        <end position="321"/>
    </location>
</feature>
<keyword evidence="3" id="KW-1185">Reference proteome</keyword>
<dbReference type="InParanoid" id="G0MC97"/>
<feature type="region of interest" description="Disordered" evidence="1">
    <location>
        <begin position="302"/>
        <end position="331"/>
    </location>
</feature>
<dbReference type="FunCoup" id="G0MC97">
    <property type="interactions" value="362"/>
</dbReference>
<dbReference type="AlphaFoldDB" id="G0MC97"/>
<dbReference type="eggNOG" id="ENOG502RYQV">
    <property type="taxonomic scope" value="Eukaryota"/>
</dbReference>
<sequence>MTMPPSDTSDYQRFDEMLLHLEPRGCRVPYNVCYDKDWNIWVASKGGLFKFDGKTLRTLYEDKKFYKKMAPFPQVITYKDKVISTQCDFHMGMTVFKIMTLGGEVVHESYLDGLLLSMTITENGDIYMVKGIDKGAGRNSIWTTHYETPIGWECVMQSDVGQMYTRICTLDEKTLVGAVQDYPANANSKNHMVFIDLETKTVTKKFSQQGVEPGDVHFPKCIRPYGSDGGILVLDKSGRFSEFTKTGEFVAIRAEIDRYLAESFDVKDGEALMALTGCVLDPESHLTTDDWLELIKLDGSTWKAERERKRKEQAEKEGQKEVEEEPLNTEN</sequence>
<accession>G0MC97</accession>
<evidence type="ECO:0000256" key="1">
    <source>
        <dbReference type="SAM" id="MobiDB-lite"/>
    </source>
</evidence>
<feature type="compositionally biased region" description="Acidic residues" evidence="1">
    <location>
        <begin position="322"/>
        <end position="331"/>
    </location>
</feature>
<evidence type="ECO:0000313" key="2">
    <source>
        <dbReference type="EMBL" id="EGT45791.1"/>
    </source>
</evidence>
<dbReference type="OMA" id="CDDWLEK"/>
<dbReference type="Proteomes" id="UP000008068">
    <property type="component" value="Unassembled WGS sequence"/>
</dbReference>
<gene>
    <name evidence="2" type="ORF">CAEBREN_16677</name>
</gene>
<reference evidence="3" key="1">
    <citation type="submission" date="2011-07" db="EMBL/GenBank/DDBJ databases">
        <authorList>
            <consortium name="Caenorhabditis brenneri Sequencing and Analysis Consortium"/>
            <person name="Wilson R.K."/>
        </authorList>
    </citation>
    <scope>NUCLEOTIDE SEQUENCE [LARGE SCALE GENOMIC DNA]</scope>
    <source>
        <strain evidence="3">PB2801</strain>
    </source>
</reference>
<organism evidence="3">
    <name type="scientific">Caenorhabditis brenneri</name>
    <name type="common">Nematode worm</name>
    <dbReference type="NCBI Taxonomy" id="135651"/>
    <lineage>
        <taxon>Eukaryota</taxon>
        <taxon>Metazoa</taxon>
        <taxon>Ecdysozoa</taxon>
        <taxon>Nematoda</taxon>
        <taxon>Chromadorea</taxon>
        <taxon>Rhabditida</taxon>
        <taxon>Rhabditina</taxon>
        <taxon>Rhabditomorpha</taxon>
        <taxon>Rhabditoidea</taxon>
        <taxon>Rhabditidae</taxon>
        <taxon>Peloderinae</taxon>
        <taxon>Caenorhabditis</taxon>
    </lineage>
</organism>